<sequence length="73" mass="8394">MSKLTARKVAELLAMHMVSRDIACIKPDVFDKQSEVFDQADDQSKALIQYFEDHRRHLLEAIGEEHPEVLDAI</sequence>
<name>A0A081NL65_9GAMM</name>
<accession>A0A081NL65</accession>
<organism evidence="1 2">
    <name type="scientific">Endozoicomonas numazuensis</name>
    <dbReference type="NCBI Taxonomy" id="1137799"/>
    <lineage>
        <taxon>Bacteria</taxon>
        <taxon>Pseudomonadati</taxon>
        <taxon>Pseudomonadota</taxon>
        <taxon>Gammaproteobacteria</taxon>
        <taxon>Oceanospirillales</taxon>
        <taxon>Endozoicomonadaceae</taxon>
        <taxon>Endozoicomonas</taxon>
    </lineage>
</organism>
<dbReference type="Proteomes" id="UP000028073">
    <property type="component" value="Unassembled WGS sequence"/>
</dbReference>
<gene>
    <name evidence="1" type="ORF">GZ78_04120</name>
</gene>
<proteinExistence type="predicted"/>
<evidence type="ECO:0000313" key="1">
    <source>
        <dbReference type="EMBL" id="KEQ19188.1"/>
    </source>
</evidence>
<dbReference type="STRING" id="1137799.GZ78_04120"/>
<keyword evidence="2" id="KW-1185">Reference proteome</keyword>
<dbReference type="RefSeq" id="WP_034832868.1">
    <property type="nucleotide sequence ID" value="NZ_JOKH01000001.1"/>
</dbReference>
<protein>
    <submittedName>
        <fullName evidence="1">Uncharacterized protein</fullName>
    </submittedName>
</protein>
<dbReference type="EMBL" id="JOKH01000001">
    <property type="protein sequence ID" value="KEQ19188.1"/>
    <property type="molecule type" value="Genomic_DNA"/>
</dbReference>
<evidence type="ECO:0000313" key="2">
    <source>
        <dbReference type="Proteomes" id="UP000028073"/>
    </source>
</evidence>
<reference evidence="1 2" key="1">
    <citation type="submission" date="2014-06" db="EMBL/GenBank/DDBJ databases">
        <title>Whole Genome Sequences of Three Symbiotic Endozoicomonas Bacteria.</title>
        <authorList>
            <person name="Neave M.J."/>
            <person name="Apprill A."/>
            <person name="Voolstra C.R."/>
        </authorList>
    </citation>
    <scope>NUCLEOTIDE SEQUENCE [LARGE SCALE GENOMIC DNA]</scope>
    <source>
        <strain evidence="1 2">DSM 25634</strain>
    </source>
</reference>
<dbReference type="AlphaFoldDB" id="A0A081NL65"/>
<comment type="caution">
    <text evidence="1">The sequence shown here is derived from an EMBL/GenBank/DDBJ whole genome shotgun (WGS) entry which is preliminary data.</text>
</comment>